<feature type="binding site" evidence="5">
    <location>
        <position position="61"/>
    </location>
    <ligand>
        <name>FAD</name>
        <dbReference type="ChEBI" id="CHEBI:57692"/>
    </ligand>
</feature>
<dbReference type="InterPro" id="IPR050151">
    <property type="entry name" value="Class-I_Pyr_Nuc-Dis_Oxidored"/>
</dbReference>
<comment type="similarity">
    <text evidence="1">Belongs to the class-I pyridine nucleotide-disulfide oxidoreductase family.</text>
</comment>
<dbReference type="InterPro" id="IPR036188">
    <property type="entry name" value="FAD/NAD-bd_sf"/>
</dbReference>
<evidence type="ECO:0000256" key="6">
    <source>
        <dbReference type="PIRSR" id="PIRSR000350-4"/>
    </source>
</evidence>
<dbReference type="PRINTS" id="PR00411">
    <property type="entry name" value="PNDRDTASEI"/>
</dbReference>
<feature type="binding site" evidence="5">
    <location>
        <begin position="162"/>
        <end position="164"/>
    </location>
    <ligand>
        <name>FAD</name>
        <dbReference type="ChEBI" id="CHEBI:57692"/>
    </ligand>
</feature>
<dbReference type="PANTHER" id="PTHR22912">
    <property type="entry name" value="DISULFIDE OXIDOREDUCTASE"/>
    <property type="match status" value="1"/>
</dbReference>
<evidence type="ECO:0000256" key="2">
    <source>
        <dbReference type="ARBA" id="ARBA00022630"/>
    </source>
</evidence>
<dbReference type="Pfam" id="PF02852">
    <property type="entry name" value="Pyr_redox_dim"/>
    <property type="match status" value="1"/>
</dbReference>
<dbReference type="RefSeq" id="WP_236628984.1">
    <property type="nucleotide sequence ID" value="NZ_JACHBQ010000001.1"/>
</dbReference>
<evidence type="ECO:0000256" key="5">
    <source>
        <dbReference type="PIRSR" id="PIRSR000350-3"/>
    </source>
</evidence>
<protein>
    <submittedName>
        <fullName evidence="9">Dihydrolipoamide dehydrogenase</fullName>
        <ecNumber evidence="9">1.8.1.4</ecNumber>
    </submittedName>
</protein>
<name>A0A7W9E2H0_9MICO</name>
<dbReference type="PANTHER" id="PTHR22912:SF151">
    <property type="entry name" value="DIHYDROLIPOYL DEHYDROGENASE, MITOCHONDRIAL"/>
    <property type="match status" value="1"/>
</dbReference>
<feature type="binding site" evidence="5">
    <location>
        <position position="332"/>
    </location>
    <ligand>
        <name>FAD</name>
        <dbReference type="ChEBI" id="CHEBI:57692"/>
    </ligand>
</feature>
<evidence type="ECO:0000313" key="9">
    <source>
        <dbReference type="EMBL" id="MBB5640103.1"/>
    </source>
</evidence>
<evidence type="ECO:0000313" key="10">
    <source>
        <dbReference type="Proteomes" id="UP000561726"/>
    </source>
</evidence>
<proteinExistence type="inferred from homology"/>
<evidence type="ECO:0000256" key="1">
    <source>
        <dbReference type="ARBA" id="ARBA00007532"/>
    </source>
</evidence>
<accession>A0A7W9E2H0</accession>
<dbReference type="InterPro" id="IPR001100">
    <property type="entry name" value="Pyr_nuc-diS_OxRdtase"/>
</dbReference>
<dbReference type="GO" id="GO:0004148">
    <property type="term" value="F:dihydrolipoyl dehydrogenase (NADH) activity"/>
    <property type="evidence" value="ECO:0007669"/>
    <property type="project" value="UniProtKB-EC"/>
</dbReference>
<gene>
    <name evidence="9" type="ORF">BJ997_000651</name>
</gene>
<evidence type="ECO:0000259" key="7">
    <source>
        <dbReference type="Pfam" id="PF02852"/>
    </source>
</evidence>
<dbReference type="PRINTS" id="PR00368">
    <property type="entry name" value="FADPNR"/>
</dbReference>
<comment type="caution">
    <text evidence="9">The sequence shown here is derived from an EMBL/GenBank/DDBJ whole genome shotgun (WGS) entry which is preliminary data.</text>
</comment>
<feature type="disulfide bond" description="Redox-active" evidence="6">
    <location>
        <begin position="52"/>
        <end position="57"/>
    </location>
</feature>
<dbReference type="GO" id="GO:0050660">
    <property type="term" value="F:flavin adenine dinucleotide binding"/>
    <property type="evidence" value="ECO:0007669"/>
    <property type="project" value="TreeGrafter"/>
</dbReference>
<dbReference type="Gene3D" id="3.50.50.60">
    <property type="entry name" value="FAD/NAD(P)-binding domain"/>
    <property type="match status" value="2"/>
</dbReference>
<dbReference type="EC" id="1.8.1.4" evidence="9"/>
<evidence type="ECO:0000256" key="3">
    <source>
        <dbReference type="ARBA" id="ARBA00022827"/>
    </source>
</evidence>
<dbReference type="SUPFAM" id="SSF55424">
    <property type="entry name" value="FAD/NAD-linked reductases, dimerisation (C-terminal) domain"/>
    <property type="match status" value="1"/>
</dbReference>
<dbReference type="InterPro" id="IPR016156">
    <property type="entry name" value="FAD/NAD-linked_Rdtase_dimer_sf"/>
</dbReference>
<dbReference type="Gene3D" id="3.30.390.30">
    <property type="match status" value="1"/>
</dbReference>
<keyword evidence="9" id="KW-0560">Oxidoreductase</keyword>
<feature type="binding site" evidence="5">
    <location>
        <position position="132"/>
    </location>
    <ligand>
        <name>FAD</name>
        <dbReference type="ChEBI" id="CHEBI:57692"/>
    </ligand>
</feature>
<dbReference type="PIRSF" id="PIRSF000350">
    <property type="entry name" value="Mercury_reductase_MerA"/>
    <property type="match status" value="1"/>
</dbReference>
<sequence length="501" mass="51479">MMTQPSPSTQTTALYDVIVVGGGAVGENVADRTSQGGLSTVIVENDLVGGECSYWACMPSKVLLRSGAALAAARRVPGAAERLMTPAAGAGTAVVDVSAVLKRRDAIASNWSDEGQVRWLDSAGISLERGHGRLTGKREVTVTAADGAVTVLTARHAVVLSTGSAALLPDIPGLNDVSPWTSREATSVQVVPPSLAIIGGGTVATEMATAFVSLGAKVTMIARSSILGAQEPFAGSLVASALEESGATVLLETATTRAHRTASGEVELTLHDGRTVTAAEVLVAVGRVAVTNDLGVETVGLTPGEWLNVDDTLLVQGDSPMLSGSWLYATGDVNKRALLTHQGKYQARGAGDAIVARSAGAVVDDGPWGAHVATADHAAVPQVTFTDPEVASVGLTAAGAVKAGYRVRILDHDLAALGGASTLADGYTGKARMIVDLDREVIIGATFVGQDVAELLHSATIAIVGEVSIGRLWHAVPSYPTLSEVWLRLLEQYGRPGIELP</sequence>
<feature type="binding site" evidence="5">
    <location>
        <begin position="199"/>
        <end position="206"/>
    </location>
    <ligand>
        <name>NAD(+)</name>
        <dbReference type="ChEBI" id="CHEBI:57540"/>
    </ligand>
</feature>
<dbReference type="AlphaFoldDB" id="A0A7W9E2H0"/>
<dbReference type="EMBL" id="JACHBQ010000001">
    <property type="protein sequence ID" value="MBB5640103.1"/>
    <property type="molecule type" value="Genomic_DNA"/>
</dbReference>
<dbReference type="InterPro" id="IPR023753">
    <property type="entry name" value="FAD/NAD-binding_dom"/>
</dbReference>
<dbReference type="Pfam" id="PF07992">
    <property type="entry name" value="Pyr_redox_2"/>
    <property type="match status" value="1"/>
</dbReference>
<reference evidence="9 10" key="1">
    <citation type="submission" date="2020-08" db="EMBL/GenBank/DDBJ databases">
        <title>Sequencing the genomes of 1000 actinobacteria strains.</title>
        <authorList>
            <person name="Klenk H.-P."/>
        </authorList>
    </citation>
    <scope>NUCLEOTIDE SEQUENCE [LARGE SCALE GENOMIC DNA]</scope>
    <source>
        <strain evidence="9 10">DSM 21065</strain>
    </source>
</reference>
<dbReference type="GO" id="GO:0006103">
    <property type="term" value="P:2-oxoglutarate metabolic process"/>
    <property type="evidence" value="ECO:0007669"/>
    <property type="project" value="TreeGrafter"/>
</dbReference>
<dbReference type="Proteomes" id="UP000561726">
    <property type="component" value="Unassembled WGS sequence"/>
</dbReference>
<feature type="domain" description="FAD/NAD(P)-binding" evidence="8">
    <location>
        <begin position="15"/>
        <end position="341"/>
    </location>
</feature>
<feature type="binding site" evidence="5">
    <location>
        <position position="286"/>
    </location>
    <ligand>
        <name>NAD(+)</name>
        <dbReference type="ChEBI" id="CHEBI:57540"/>
    </ligand>
</feature>
<keyword evidence="5" id="KW-0547">Nucleotide-binding</keyword>
<keyword evidence="3 5" id="KW-0274">FAD</keyword>
<dbReference type="InterPro" id="IPR004099">
    <property type="entry name" value="Pyr_nucl-diS_OxRdtase_dimer"/>
</dbReference>
<evidence type="ECO:0000256" key="4">
    <source>
        <dbReference type="ARBA" id="ARBA00023027"/>
    </source>
</evidence>
<evidence type="ECO:0000259" key="8">
    <source>
        <dbReference type="Pfam" id="PF07992"/>
    </source>
</evidence>
<organism evidence="9 10">
    <name type="scientific">Cryobacterium roopkundense</name>
    <dbReference type="NCBI Taxonomy" id="1001240"/>
    <lineage>
        <taxon>Bacteria</taxon>
        <taxon>Bacillati</taxon>
        <taxon>Actinomycetota</taxon>
        <taxon>Actinomycetes</taxon>
        <taxon>Micrococcales</taxon>
        <taxon>Microbacteriaceae</taxon>
        <taxon>Cryobacterium</taxon>
    </lineage>
</organism>
<keyword evidence="4 5" id="KW-0520">NAD</keyword>
<comment type="cofactor">
    <cofactor evidence="5">
        <name>FAD</name>
        <dbReference type="ChEBI" id="CHEBI:57692"/>
    </cofactor>
    <text evidence="5">Binds 1 FAD per subunit.</text>
</comment>
<keyword evidence="2" id="KW-0285">Flavoprotein</keyword>
<feature type="domain" description="Pyridine nucleotide-disulphide oxidoreductase dimerisation" evidence="7">
    <location>
        <begin position="380"/>
        <end position="486"/>
    </location>
</feature>
<dbReference type="SUPFAM" id="SSF51905">
    <property type="entry name" value="FAD/NAD(P)-binding domain"/>
    <property type="match status" value="1"/>
</dbReference>